<comment type="caution">
    <text evidence="3">The sequence shown here is derived from an EMBL/GenBank/DDBJ whole genome shotgun (WGS) entry which is preliminary data.</text>
</comment>
<dbReference type="Gene3D" id="3.40.190.10">
    <property type="entry name" value="Periplasmic binding protein-like II"/>
    <property type="match status" value="2"/>
</dbReference>
<dbReference type="PANTHER" id="PTHR43649:SF17">
    <property type="entry name" value="ABC TRANSPORTER SOLUTE BINDING PROTEIN-SUGAR TRANSPORT"/>
    <property type="match status" value="1"/>
</dbReference>
<gene>
    <name evidence="3" type="ORF">ACFPXP_01525</name>
</gene>
<accession>A0ABW1IJD2</accession>
<dbReference type="RefSeq" id="WP_379891703.1">
    <property type="nucleotide sequence ID" value="NZ_CBCSCT010000044.1"/>
</dbReference>
<evidence type="ECO:0000313" key="4">
    <source>
        <dbReference type="Proteomes" id="UP001596250"/>
    </source>
</evidence>
<dbReference type="Pfam" id="PF01547">
    <property type="entry name" value="SBP_bac_1"/>
    <property type="match status" value="1"/>
</dbReference>
<sequence>MKKWGVICLSLMLMVSAVLSACSNGEGGNSGGNNKEEDTQLTLSEPGVLPITQEKTTIRITVPQDPTVISYEYGENELTTWLEDQTNVHIEWNLYPSTDSLEKLNLELSSGGDVGDLIMAFEVDNAMLATYGSQGVFRDLSDLIDKHGHYIKKMYDEVPGVQQATTAPDGKIYSLNTIGECYNCDRAMRFWINSSFLEVLNMDVPTTTEELYQYLKAVKEQDPNGNGEADEIPMVGSPHSWFAGVDDFIMNAFTYQDSDNLYVKDDQIVAAFTTPEWREGLRYLNKLYSEGLIDPSSFTNDENQMRQMVELNDGNTVGAVPGGGQHVFAANDSTKMNYEIVLPLEGPDGFKNAYYNRYGKIAGPEFILPANGKNADVVMKLIDVMYSPEFYMRARYGVEGKHWEKPEEGVLAANGGQALYRIIGKDLWQEPQQVHWHGQGAAWPTFGSDAREALPEGQFDLESVLYKAAKAYDEFAAEITVPRFFFDNDTSRRFNELKTEIKKSVDAATADFIVGNRSIEDDWESFQQELESIGIEEYMSIMQEEYDANWK</sequence>
<feature type="chain" id="PRO_5045692830" evidence="2">
    <location>
        <begin position="21"/>
        <end position="551"/>
    </location>
</feature>
<reference evidence="4" key="1">
    <citation type="journal article" date="2019" name="Int. J. Syst. Evol. Microbiol.">
        <title>The Global Catalogue of Microorganisms (GCM) 10K type strain sequencing project: providing services to taxonomists for standard genome sequencing and annotation.</title>
        <authorList>
            <consortium name="The Broad Institute Genomics Platform"/>
            <consortium name="The Broad Institute Genome Sequencing Center for Infectious Disease"/>
            <person name="Wu L."/>
            <person name="Ma J."/>
        </authorList>
    </citation>
    <scope>NUCLEOTIDE SEQUENCE [LARGE SCALE GENOMIC DNA]</scope>
    <source>
        <strain evidence="4">CCM 8749</strain>
    </source>
</reference>
<evidence type="ECO:0000256" key="2">
    <source>
        <dbReference type="SAM" id="SignalP"/>
    </source>
</evidence>
<keyword evidence="2" id="KW-0732">Signal</keyword>
<evidence type="ECO:0000256" key="1">
    <source>
        <dbReference type="SAM" id="MobiDB-lite"/>
    </source>
</evidence>
<dbReference type="InterPro" id="IPR006059">
    <property type="entry name" value="SBP"/>
</dbReference>
<dbReference type="PANTHER" id="PTHR43649">
    <property type="entry name" value="ARABINOSE-BINDING PROTEIN-RELATED"/>
    <property type="match status" value="1"/>
</dbReference>
<dbReference type="InterPro" id="IPR050490">
    <property type="entry name" value="Bact_solute-bd_prot1"/>
</dbReference>
<keyword evidence="4" id="KW-1185">Reference proteome</keyword>
<dbReference type="Proteomes" id="UP001596250">
    <property type="component" value="Unassembled WGS sequence"/>
</dbReference>
<feature type="region of interest" description="Disordered" evidence="1">
    <location>
        <begin position="25"/>
        <end position="44"/>
    </location>
</feature>
<name>A0ABW1IJD2_9BACL</name>
<evidence type="ECO:0000313" key="3">
    <source>
        <dbReference type="EMBL" id="MFC5985150.1"/>
    </source>
</evidence>
<proteinExistence type="predicted"/>
<feature type="signal peptide" evidence="2">
    <location>
        <begin position="1"/>
        <end position="20"/>
    </location>
</feature>
<dbReference type="SUPFAM" id="SSF53850">
    <property type="entry name" value="Periplasmic binding protein-like II"/>
    <property type="match status" value="1"/>
</dbReference>
<dbReference type="EMBL" id="JBHSQV010000009">
    <property type="protein sequence ID" value="MFC5985150.1"/>
    <property type="molecule type" value="Genomic_DNA"/>
</dbReference>
<dbReference type="PROSITE" id="PS51257">
    <property type="entry name" value="PROKAR_LIPOPROTEIN"/>
    <property type="match status" value="1"/>
</dbReference>
<protein>
    <submittedName>
        <fullName evidence="3">Extracellular solute-binding protein</fullName>
    </submittedName>
</protein>
<organism evidence="3 4">
    <name type="scientific">Marinicrinis lubricantis</name>
    <dbReference type="NCBI Taxonomy" id="2086470"/>
    <lineage>
        <taxon>Bacteria</taxon>
        <taxon>Bacillati</taxon>
        <taxon>Bacillota</taxon>
        <taxon>Bacilli</taxon>
        <taxon>Bacillales</taxon>
        <taxon>Paenibacillaceae</taxon>
    </lineage>
</organism>